<organism evidence="13 14">
    <name type="scientific">Sinanaerobacter chloroacetimidivorans</name>
    <dbReference type="NCBI Taxonomy" id="2818044"/>
    <lineage>
        <taxon>Bacteria</taxon>
        <taxon>Bacillati</taxon>
        <taxon>Bacillota</taxon>
        <taxon>Clostridia</taxon>
        <taxon>Peptostreptococcales</taxon>
        <taxon>Anaerovoracaceae</taxon>
        <taxon>Sinanaerobacter</taxon>
    </lineage>
</organism>
<dbReference type="InterPro" id="IPR006048">
    <property type="entry name" value="A-amylase/branching_C"/>
</dbReference>
<dbReference type="Gene3D" id="3.20.20.80">
    <property type="entry name" value="Glycosidases"/>
    <property type="match status" value="1"/>
</dbReference>
<dbReference type="EMBL" id="JAGSND010000001">
    <property type="protein sequence ID" value="MBR0596518.1"/>
    <property type="molecule type" value="Genomic_DNA"/>
</dbReference>
<dbReference type="RefSeq" id="WP_227016644.1">
    <property type="nucleotide sequence ID" value="NZ_JAGSND010000001.1"/>
</dbReference>
<evidence type="ECO:0000256" key="2">
    <source>
        <dbReference type="ARBA" id="ARBA00002953"/>
    </source>
</evidence>
<sequence length="623" mass="73588">MEKELELPVYLFHQGTAAKAYELMGAHPSKRGGEEGYIFRVWAPKAKRVFLSGEFNNWNFGKAPLERITGQGIWEIFIPDVKAYTLYKYIVEDEQGNQFAKTDPYAFHMETRPGTASKTYPLDRYEWKDTAWVEKRKKILPYRSPMNIYEVHLGSWRRYADGNYFDYYKLAEELIPYVKEMGYTHLELMPVSEYPFDGSWGYQVMGYYAPTSRYGTPEGFMYFVDTCHQADLGVILDWVPGHFPKDADGLYRFDGSPCYEYEDPLKSEHKEWGTMIFDWGRNEVRSFLISNAMFWFDRYHIDGLRVDAVASMLYLDYGRKDGQWRPNVKGGRENLEAVSFLQDLNKTVFESYPYALMVAEESTAWPMVTKPVHAGGLGFNFKWNMGWMNDTLRYMKQDPYFRKELHRNLTFSLTYVFSENFILPLSHDEVVHMKGSLINKMPGDHNQKFANLRAYYAYMFAHPGKKLLFMGGEFAQFSEWHFEGELDWYLFDSEDHQKFYYFIKELNHIYKNNSPFWELDDSWDGFRWIQPDEAENNILAFRRIDKKGRDITVICNFAPVKREKYRVGVSRKGRYQLLFDSGDIQYGGDHKLKKTIMSEEIENNGYKYSIEVDLPGLSTVYWR</sequence>
<dbReference type="NCBIfam" id="NF008967">
    <property type="entry name" value="PRK12313.1"/>
    <property type="match status" value="1"/>
</dbReference>
<comment type="similarity">
    <text evidence="4 10">Belongs to the glycosyl hydrolase 13 family. GlgB subfamily.</text>
</comment>
<dbReference type="InterPro" id="IPR013783">
    <property type="entry name" value="Ig-like_fold"/>
</dbReference>
<dbReference type="PIRSF" id="PIRSF000463">
    <property type="entry name" value="GlgB"/>
    <property type="match status" value="1"/>
</dbReference>
<dbReference type="InterPro" id="IPR006047">
    <property type="entry name" value="GH13_cat_dom"/>
</dbReference>
<evidence type="ECO:0000256" key="10">
    <source>
        <dbReference type="HAMAP-Rule" id="MF_00685"/>
    </source>
</evidence>
<dbReference type="InterPro" id="IPR006407">
    <property type="entry name" value="GlgB"/>
</dbReference>
<comment type="subunit">
    <text evidence="10">Monomer.</text>
</comment>
<keyword evidence="8 10" id="KW-0320">Glycogen biosynthesis</keyword>
<dbReference type="SUPFAM" id="SSF51445">
    <property type="entry name" value="(Trans)glycosidases"/>
    <property type="match status" value="1"/>
</dbReference>
<evidence type="ECO:0000313" key="13">
    <source>
        <dbReference type="EMBL" id="MBR0596518.1"/>
    </source>
</evidence>
<reference evidence="13" key="2">
    <citation type="submission" date="2021-04" db="EMBL/GenBank/DDBJ databases">
        <authorList>
            <person name="Liu J."/>
        </authorList>
    </citation>
    <scope>NUCLEOTIDE SEQUENCE</scope>
    <source>
        <strain evidence="13">BAD-6</strain>
    </source>
</reference>
<evidence type="ECO:0000256" key="6">
    <source>
        <dbReference type="ARBA" id="ARBA00022676"/>
    </source>
</evidence>
<dbReference type="CDD" id="cd11322">
    <property type="entry name" value="AmyAc_Glg_BE"/>
    <property type="match status" value="1"/>
</dbReference>
<dbReference type="InterPro" id="IPR004193">
    <property type="entry name" value="Glyco_hydro_13_N"/>
</dbReference>
<evidence type="ECO:0000256" key="8">
    <source>
        <dbReference type="ARBA" id="ARBA00023056"/>
    </source>
</evidence>
<dbReference type="PANTHER" id="PTHR43651">
    <property type="entry name" value="1,4-ALPHA-GLUCAN-BRANCHING ENZYME"/>
    <property type="match status" value="1"/>
</dbReference>
<keyword evidence="14" id="KW-1185">Reference proteome</keyword>
<dbReference type="HAMAP" id="MF_00685">
    <property type="entry name" value="GlgB"/>
    <property type="match status" value="1"/>
</dbReference>
<dbReference type="InterPro" id="IPR013780">
    <property type="entry name" value="Glyco_hydro_b"/>
</dbReference>
<dbReference type="NCBIfam" id="TIGR01515">
    <property type="entry name" value="branching_enzym"/>
    <property type="match status" value="1"/>
</dbReference>
<dbReference type="GO" id="GO:0005978">
    <property type="term" value="P:glycogen biosynthetic process"/>
    <property type="evidence" value="ECO:0007669"/>
    <property type="project" value="UniProtKB-UniRule"/>
</dbReference>
<reference evidence="13" key="1">
    <citation type="submission" date="2021-04" db="EMBL/GenBank/DDBJ databases">
        <title>Sinoanaerobacter chloroacetimidivorans sp. nov., an obligate anaerobic bacterium isolated from anaerobic sludge.</title>
        <authorList>
            <person name="Bao Y."/>
        </authorList>
    </citation>
    <scope>NUCLEOTIDE SEQUENCE</scope>
    <source>
        <strain evidence="13">BAD-6</strain>
    </source>
</reference>
<evidence type="ECO:0000256" key="11">
    <source>
        <dbReference type="PIRSR" id="PIRSR000463-1"/>
    </source>
</evidence>
<evidence type="ECO:0000313" key="14">
    <source>
        <dbReference type="Proteomes" id="UP000675664"/>
    </source>
</evidence>
<dbReference type="AlphaFoldDB" id="A0A8J7VYT1"/>
<evidence type="ECO:0000256" key="3">
    <source>
        <dbReference type="ARBA" id="ARBA00004964"/>
    </source>
</evidence>
<dbReference type="GO" id="GO:0005829">
    <property type="term" value="C:cytosol"/>
    <property type="evidence" value="ECO:0007669"/>
    <property type="project" value="TreeGrafter"/>
</dbReference>
<gene>
    <name evidence="10 13" type="primary">glgB</name>
    <name evidence="13" type="ORF">KCX82_01395</name>
</gene>
<evidence type="ECO:0000256" key="7">
    <source>
        <dbReference type="ARBA" id="ARBA00022679"/>
    </source>
</evidence>
<dbReference type="SMART" id="SM00642">
    <property type="entry name" value="Aamy"/>
    <property type="match status" value="1"/>
</dbReference>
<evidence type="ECO:0000256" key="9">
    <source>
        <dbReference type="ARBA" id="ARBA00023277"/>
    </source>
</evidence>
<dbReference type="NCBIfam" id="NF003811">
    <property type="entry name" value="PRK05402.1"/>
    <property type="match status" value="1"/>
</dbReference>
<dbReference type="Gene3D" id="2.60.40.10">
    <property type="entry name" value="Immunoglobulins"/>
    <property type="match status" value="1"/>
</dbReference>
<dbReference type="Proteomes" id="UP000675664">
    <property type="component" value="Unassembled WGS sequence"/>
</dbReference>
<accession>A0A8J7VYT1</accession>
<dbReference type="InterPro" id="IPR017853">
    <property type="entry name" value="GH"/>
</dbReference>
<feature type="active site" description="Proton donor" evidence="10 11">
    <location>
        <position position="360"/>
    </location>
</feature>
<dbReference type="GO" id="GO:0043169">
    <property type="term" value="F:cation binding"/>
    <property type="evidence" value="ECO:0007669"/>
    <property type="project" value="InterPro"/>
</dbReference>
<dbReference type="InterPro" id="IPR044143">
    <property type="entry name" value="GlgB_N_E_set_prok"/>
</dbReference>
<dbReference type="GO" id="GO:0003844">
    <property type="term" value="F:1,4-alpha-glucan branching enzyme activity"/>
    <property type="evidence" value="ECO:0007669"/>
    <property type="project" value="UniProtKB-UniRule"/>
</dbReference>
<evidence type="ECO:0000259" key="12">
    <source>
        <dbReference type="SMART" id="SM00642"/>
    </source>
</evidence>
<dbReference type="CDD" id="cd02855">
    <property type="entry name" value="E_set_GBE_prok_N"/>
    <property type="match status" value="1"/>
</dbReference>
<evidence type="ECO:0000256" key="5">
    <source>
        <dbReference type="ARBA" id="ARBA00022600"/>
    </source>
</evidence>
<comment type="caution">
    <text evidence="13">The sequence shown here is derived from an EMBL/GenBank/DDBJ whole genome shotgun (WGS) entry which is preliminary data.</text>
</comment>
<comment type="catalytic activity">
    <reaction evidence="1 10">
        <text>Transfers a segment of a (1-&gt;4)-alpha-D-glucan chain to a primary hydroxy group in a similar glucan chain.</text>
        <dbReference type="EC" id="2.4.1.18"/>
    </reaction>
</comment>
<dbReference type="Gene3D" id="2.60.40.1180">
    <property type="entry name" value="Golgi alpha-mannosidase II"/>
    <property type="match status" value="1"/>
</dbReference>
<comment type="pathway">
    <text evidence="3 10">Glycan biosynthesis; glycogen biosynthesis.</text>
</comment>
<proteinExistence type="inferred from homology"/>
<keyword evidence="7 10" id="KW-0808">Transferase</keyword>
<evidence type="ECO:0000256" key="4">
    <source>
        <dbReference type="ARBA" id="ARBA00009000"/>
    </source>
</evidence>
<dbReference type="Pfam" id="PF02806">
    <property type="entry name" value="Alpha-amylase_C"/>
    <property type="match status" value="1"/>
</dbReference>
<dbReference type="SUPFAM" id="SSF51011">
    <property type="entry name" value="Glycosyl hydrolase domain"/>
    <property type="match status" value="1"/>
</dbReference>
<dbReference type="PANTHER" id="PTHR43651:SF3">
    <property type="entry name" value="1,4-ALPHA-GLUCAN-BRANCHING ENZYME"/>
    <property type="match status" value="1"/>
</dbReference>
<name>A0A8J7VYT1_9FIRM</name>
<dbReference type="FunFam" id="3.20.20.80:FF:000003">
    <property type="entry name" value="1,4-alpha-glucan branching enzyme GlgB"/>
    <property type="match status" value="1"/>
</dbReference>
<dbReference type="InterPro" id="IPR037439">
    <property type="entry name" value="Branching_enzy"/>
</dbReference>
<dbReference type="UniPathway" id="UPA00164"/>
<dbReference type="Pfam" id="PF00128">
    <property type="entry name" value="Alpha-amylase"/>
    <property type="match status" value="2"/>
</dbReference>
<dbReference type="EC" id="2.4.1.18" evidence="10"/>
<evidence type="ECO:0000256" key="1">
    <source>
        <dbReference type="ARBA" id="ARBA00000826"/>
    </source>
</evidence>
<keyword evidence="6 10" id="KW-0328">Glycosyltransferase</keyword>
<keyword evidence="5 10" id="KW-0321">Glycogen metabolism</keyword>
<keyword evidence="9 10" id="KW-0119">Carbohydrate metabolism</keyword>
<dbReference type="Pfam" id="PF02922">
    <property type="entry name" value="CBM_48"/>
    <property type="match status" value="1"/>
</dbReference>
<dbReference type="GO" id="GO:0004553">
    <property type="term" value="F:hydrolase activity, hydrolyzing O-glycosyl compounds"/>
    <property type="evidence" value="ECO:0007669"/>
    <property type="project" value="InterPro"/>
</dbReference>
<feature type="domain" description="Glycosyl hydrolase family 13 catalytic" evidence="12">
    <location>
        <begin position="157"/>
        <end position="527"/>
    </location>
</feature>
<protein>
    <recommendedName>
        <fullName evidence="10">1,4-alpha-glucan branching enzyme GlgB</fullName>
        <ecNumber evidence="10">2.4.1.18</ecNumber>
    </recommendedName>
    <alternativeName>
        <fullName evidence="10">1,4-alpha-D-glucan:1,4-alpha-D-glucan 6-glucosyl-transferase</fullName>
    </alternativeName>
    <alternativeName>
        <fullName evidence="10">Alpha-(1-&gt;4)-glucan branching enzyme</fullName>
    </alternativeName>
    <alternativeName>
        <fullName evidence="10">Glycogen branching enzyme</fullName>
        <shortName evidence="10">BE</shortName>
    </alternativeName>
</protein>
<comment type="function">
    <text evidence="2 10">Catalyzes the formation of the alpha-1,6-glucosidic linkages in glycogen by scission of a 1,4-alpha-linked oligosaccharide from growing alpha-1,4-glucan chains and the subsequent attachment of the oligosaccharide to the alpha-1,6 position.</text>
</comment>
<feature type="active site" description="Nucleophile" evidence="10 11">
    <location>
        <position position="307"/>
    </location>
</feature>